<proteinExistence type="predicted"/>
<keyword evidence="1" id="KW-0732">Signal</keyword>
<reference evidence="2" key="1">
    <citation type="journal article" date="2021" name="Nat. Commun.">
        <title>Genetic determinants of endophytism in the Arabidopsis root mycobiome.</title>
        <authorList>
            <person name="Mesny F."/>
            <person name="Miyauchi S."/>
            <person name="Thiergart T."/>
            <person name="Pickel B."/>
            <person name="Atanasova L."/>
            <person name="Karlsson M."/>
            <person name="Huettel B."/>
            <person name="Barry K.W."/>
            <person name="Haridas S."/>
            <person name="Chen C."/>
            <person name="Bauer D."/>
            <person name="Andreopoulos W."/>
            <person name="Pangilinan J."/>
            <person name="LaButti K."/>
            <person name="Riley R."/>
            <person name="Lipzen A."/>
            <person name="Clum A."/>
            <person name="Drula E."/>
            <person name="Henrissat B."/>
            <person name="Kohler A."/>
            <person name="Grigoriev I.V."/>
            <person name="Martin F.M."/>
            <person name="Hacquard S."/>
        </authorList>
    </citation>
    <scope>NUCLEOTIDE SEQUENCE</scope>
    <source>
        <strain evidence="2">MPI-SDFR-AT-0117</strain>
    </source>
</reference>
<organism evidence="2 3">
    <name type="scientific">Plectosphaerella plurivora</name>
    <dbReference type="NCBI Taxonomy" id="936078"/>
    <lineage>
        <taxon>Eukaryota</taxon>
        <taxon>Fungi</taxon>
        <taxon>Dikarya</taxon>
        <taxon>Ascomycota</taxon>
        <taxon>Pezizomycotina</taxon>
        <taxon>Sordariomycetes</taxon>
        <taxon>Hypocreomycetidae</taxon>
        <taxon>Glomerellales</taxon>
        <taxon>Plectosphaerellaceae</taxon>
        <taxon>Plectosphaerella</taxon>
    </lineage>
</organism>
<accession>A0A9P9A552</accession>
<sequence length="162" mass="17720">MPNFHSLMTFLAVITLAGIVSGTATPLLRRDDDSFLFRFSALGVEKSGDPIYVSGILPNGATFEAGEALKPSVGVSASVSFDSPEFKLMIDAIGIDVQQDLQVTPDESFSLTIDCLERQEGSVMWKPLFNYYEGRFIESGESGDLWVPLNTSRSDFDYDCLG</sequence>
<dbReference type="EMBL" id="JAGSXJ010000044">
    <property type="protein sequence ID" value="KAH6662907.1"/>
    <property type="molecule type" value="Genomic_DNA"/>
</dbReference>
<keyword evidence="3" id="KW-1185">Reference proteome</keyword>
<dbReference type="OrthoDB" id="3677120at2759"/>
<protein>
    <submittedName>
        <fullName evidence="2">Uncharacterized protein</fullName>
    </submittedName>
</protein>
<dbReference type="AlphaFoldDB" id="A0A9P9A552"/>
<evidence type="ECO:0000313" key="3">
    <source>
        <dbReference type="Proteomes" id="UP000770015"/>
    </source>
</evidence>
<evidence type="ECO:0000313" key="2">
    <source>
        <dbReference type="EMBL" id="KAH6662907.1"/>
    </source>
</evidence>
<feature type="chain" id="PRO_5040315527" evidence="1">
    <location>
        <begin position="23"/>
        <end position="162"/>
    </location>
</feature>
<evidence type="ECO:0000256" key="1">
    <source>
        <dbReference type="SAM" id="SignalP"/>
    </source>
</evidence>
<comment type="caution">
    <text evidence="2">The sequence shown here is derived from an EMBL/GenBank/DDBJ whole genome shotgun (WGS) entry which is preliminary data.</text>
</comment>
<feature type="signal peptide" evidence="1">
    <location>
        <begin position="1"/>
        <end position="22"/>
    </location>
</feature>
<name>A0A9P9A552_9PEZI</name>
<gene>
    <name evidence="2" type="ORF">F5X68DRAFT_237567</name>
</gene>
<dbReference type="Proteomes" id="UP000770015">
    <property type="component" value="Unassembled WGS sequence"/>
</dbReference>